<evidence type="ECO:0000256" key="8">
    <source>
        <dbReference type="ARBA" id="ARBA00023049"/>
    </source>
</evidence>
<dbReference type="GO" id="GO:0006508">
    <property type="term" value="P:proteolysis"/>
    <property type="evidence" value="ECO:0007669"/>
    <property type="project" value="UniProtKB-KW"/>
</dbReference>
<dbReference type="GO" id="GO:0006526">
    <property type="term" value="P:L-arginine biosynthetic process"/>
    <property type="evidence" value="ECO:0007669"/>
    <property type="project" value="TreeGrafter"/>
</dbReference>
<evidence type="ECO:0000256" key="6">
    <source>
        <dbReference type="ARBA" id="ARBA00022833"/>
    </source>
</evidence>
<dbReference type="EMBL" id="DVNF01000065">
    <property type="protein sequence ID" value="HIU60147.1"/>
    <property type="molecule type" value="Genomic_DNA"/>
</dbReference>
<protein>
    <submittedName>
        <fullName evidence="9">Sapep family Mn(2+)-dependent dipeptidase</fullName>
        <ecNumber evidence="9">3.4.13.-</ecNumber>
    </submittedName>
</protein>
<comment type="caution">
    <text evidence="9">The sequence shown here is derived from an EMBL/GenBank/DDBJ whole genome shotgun (WGS) entry which is preliminary data.</text>
</comment>
<evidence type="ECO:0000313" key="9">
    <source>
        <dbReference type="EMBL" id="HIU60147.1"/>
    </source>
</evidence>
<dbReference type="AlphaFoldDB" id="A0A9D1MHD8"/>
<dbReference type="SUPFAM" id="SSF55031">
    <property type="entry name" value="Bacterial exopeptidase dimerisation domain"/>
    <property type="match status" value="1"/>
</dbReference>
<proteinExistence type="inferred from homology"/>
<reference evidence="9" key="1">
    <citation type="submission" date="2020-10" db="EMBL/GenBank/DDBJ databases">
        <authorList>
            <person name="Gilroy R."/>
        </authorList>
    </citation>
    <scope>NUCLEOTIDE SEQUENCE</scope>
    <source>
        <strain evidence="9">18911</strain>
    </source>
</reference>
<keyword evidence="5 9" id="KW-0378">Hydrolase</keyword>
<evidence type="ECO:0000256" key="5">
    <source>
        <dbReference type="ARBA" id="ARBA00022801"/>
    </source>
</evidence>
<dbReference type="Proteomes" id="UP000824094">
    <property type="component" value="Unassembled WGS sequence"/>
</dbReference>
<keyword evidence="7 9" id="KW-0224">Dipeptidase</keyword>
<keyword evidence="4" id="KW-0479">Metal-binding</keyword>
<dbReference type="GO" id="GO:0008237">
    <property type="term" value="F:metallopeptidase activity"/>
    <property type="evidence" value="ECO:0007669"/>
    <property type="project" value="UniProtKB-KW"/>
</dbReference>
<dbReference type="InterPro" id="IPR010964">
    <property type="entry name" value="M20A_pepV-rel"/>
</dbReference>
<dbReference type="GO" id="GO:0008270">
    <property type="term" value="F:zinc ion binding"/>
    <property type="evidence" value="ECO:0007669"/>
    <property type="project" value="InterPro"/>
</dbReference>
<name>A0A9D1MHD8_9FIRM</name>
<dbReference type="NCBIfam" id="TIGR01887">
    <property type="entry name" value="dipeptidaselike"/>
    <property type="match status" value="1"/>
</dbReference>
<dbReference type="Gene3D" id="3.40.630.10">
    <property type="entry name" value="Zn peptidases"/>
    <property type="match status" value="1"/>
</dbReference>
<keyword evidence="8" id="KW-0482">Metalloprotease</keyword>
<dbReference type="EC" id="3.4.13.-" evidence="9"/>
<dbReference type="GO" id="GO:0016805">
    <property type="term" value="F:dipeptidase activity"/>
    <property type="evidence" value="ECO:0007669"/>
    <property type="project" value="UniProtKB-KW"/>
</dbReference>
<evidence type="ECO:0000256" key="2">
    <source>
        <dbReference type="ARBA" id="ARBA00006247"/>
    </source>
</evidence>
<sequence length="425" mass="45381">MSLLNSAIAAAAALIRIPSVQSDPAPGAPFGIENRRALDKALEIAENLGFRTFSGDGYYGYAEIGDPEKPMFGILGHLDVVPVTAGWKYPPFGGTVAEGCLWGRGAEDDKGPMVAALFAVKQLLDEGGIPKKRVRFIFGCNEESGWKCIEEYLKREEIPEMGFSPDADFPVIYAEKAVSHLTLTLPMPQGIERFSSGTRVNIVPDRAEIYTDVRIPAADMPEGVFAIDGGYAATGKSAHGSTPWEGDNAATKLIAFLSKYLPSLKPLTALAATDGSALGLKTDDDVYGPLTLNAGVFDGNGDTLKISVDFRHPAKVSTEKIISKLTEHFGGTAEVSGSHRPLYVPKDHPLVTALSAAYAEVTGQAAEPIAVGGATFARAIPTAVAFGPVFPQEQSNIHQTDERVSLEAFEKTMEIYKAAVKKLCF</sequence>
<dbReference type="InterPro" id="IPR036264">
    <property type="entry name" value="Bact_exopeptidase_dim_dom"/>
</dbReference>
<organism evidence="9 10">
    <name type="scientific">Candidatus Stercoripulliclostridium merdigallinarum</name>
    <dbReference type="NCBI Taxonomy" id="2840951"/>
    <lineage>
        <taxon>Bacteria</taxon>
        <taxon>Bacillati</taxon>
        <taxon>Bacillota</taxon>
        <taxon>Clostridia</taxon>
        <taxon>Eubacteriales</taxon>
        <taxon>Candidatus Stercoripulliclostridium</taxon>
    </lineage>
</organism>
<accession>A0A9D1MHD8</accession>
<evidence type="ECO:0000256" key="1">
    <source>
        <dbReference type="ARBA" id="ARBA00001947"/>
    </source>
</evidence>
<dbReference type="InterPro" id="IPR002933">
    <property type="entry name" value="Peptidase_M20"/>
</dbReference>
<dbReference type="SUPFAM" id="SSF53187">
    <property type="entry name" value="Zn-dependent exopeptidases"/>
    <property type="match status" value="1"/>
</dbReference>
<dbReference type="Gene3D" id="3.30.70.360">
    <property type="match status" value="2"/>
</dbReference>
<dbReference type="InterPro" id="IPR050072">
    <property type="entry name" value="Peptidase_M20A"/>
</dbReference>
<evidence type="ECO:0000256" key="3">
    <source>
        <dbReference type="ARBA" id="ARBA00022670"/>
    </source>
</evidence>
<keyword evidence="3" id="KW-0645">Protease</keyword>
<reference evidence="9" key="2">
    <citation type="journal article" date="2021" name="PeerJ">
        <title>Extensive microbial diversity within the chicken gut microbiome revealed by metagenomics and culture.</title>
        <authorList>
            <person name="Gilroy R."/>
            <person name="Ravi A."/>
            <person name="Getino M."/>
            <person name="Pursley I."/>
            <person name="Horton D.L."/>
            <person name="Alikhan N.F."/>
            <person name="Baker D."/>
            <person name="Gharbi K."/>
            <person name="Hall N."/>
            <person name="Watson M."/>
            <person name="Adriaenssens E.M."/>
            <person name="Foster-Nyarko E."/>
            <person name="Jarju S."/>
            <person name="Secka A."/>
            <person name="Antonio M."/>
            <person name="Oren A."/>
            <person name="Chaudhuri R.R."/>
            <person name="La Ragione R."/>
            <person name="Hildebrand F."/>
            <person name="Pallen M.J."/>
        </authorList>
    </citation>
    <scope>NUCLEOTIDE SEQUENCE</scope>
    <source>
        <strain evidence="9">18911</strain>
    </source>
</reference>
<evidence type="ECO:0000313" key="10">
    <source>
        <dbReference type="Proteomes" id="UP000824094"/>
    </source>
</evidence>
<evidence type="ECO:0000256" key="7">
    <source>
        <dbReference type="ARBA" id="ARBA00022997"/>
    </source>
</evidence>
<comment type="cofactor">
    <cofactor evidence="1">
        <name>Zn(2+)</name>
        <dbReference type="ChEBI" id="CHEBI:29105"/>
    </cofactor>
</comment>
<gene>
    <name evidence="9" type="ORF">IAB05_02005</name>
</gene>
<dbReference type="PANTHER" id="PTHR43808">
    <property type="entry name" value="ACETYLORNITHINE DEACETYLASE"/>
    <property type="match status" value="1"/>
</dbReference>
<dbReference type="GO" id="GO:0008777">
    <property type="term" value="F:acetylornithine deacetylase activity"/>
    <property type="evidence" value="ECO:0007669"/>
    <property type="project" value="TreeGrafter"/>
</dbReference>
<dbReference type="Pfam" id="PF01546">
    <property type="entry name" value="Peptidase_M20"/>
    <property type="match status" value="1"/>
</dbReference>
<comment type="similarity">
    <text evidence="2">Belongs to the peptidase M20A family.</text>
</comment>
<keyword evidence="6" id="KW-0862">Zinc</keyword>
<dbReference type="PANTHER" id="PTHR43808:SF31">
    <property type="entry name" value="N-ACETYL-L-CITRULLINE DEACETYLASE"/>
    <property type="match status" value="1"/>
</dbReference>
<evidence type="ECO:0000256" key="4">
    <source>
        <dbReference type="ARBA" id="ARBA00022723"/>
    </source>
</evidence>